<evidence type="ECO:0000259" key="9">
    <source>
        <dbReference type="PROSITE" id="PS50109"/>
    </source>
</evidence>
<dbReference type="InterPro" id="IPR003594">
    <property type="entry name" value="HATPase_dom"/>
</dbReference>
<dbReference type="SUPFAM" id="SSF47384">
    <property type="entry name" value="Homodimeric domain of signal transducing histidine kinase"/>
    <property type="match status" value="1"/>
</dbReference>
<evidence type="ECO:0000259" key="11">
    <source>
        <dbReference type="PROSITE" id="PS50112"/>
    </source>
</evidence>
<keyword evidence="6" id="KW-0902">Two-component regulatory system</keyword>
<organism evidence="13 14">
    <name type="scientific">Candidatus Methanoperedens nitratireducens</name>
    <dbReference type="NCBI Taxonomy" id="1392998"/>
    <lineage>
        <taxon>Archaea</taxon>
        <taxon>Methanobacteriati</taxon>
        <taxon>Methanobacteriota</taxon>
        <taxon>Stenosarchaea group</taxon>
        <taxon>Methanomicrobia</taxon>
        <taxon>Methanosarcinales</taxon>
        <taxon>ANME-2 cluster</taxon>
        <taxon>Candidatus Methanoperedentaceae</taxon>
        <taxon>Candidatus Methanoperedens</taxon>
    </lineage>
</organism>
<dbReference type="NCBIfam" id="TIGR00229">
    <property type="entry name" value="sensory_box"/>
    <property type="match status" value="1"/>
</dbReference>
<dbReference type="PROSITE" id="PS50112">
    <property type="entry name" value="PAS"/>
    <property type="match status" value="1"/>
</dbReference>
<dbReference type="PANTHER" id="PTHR43065:SF46">
    <property type="entry name" value="C4-DICARBOXYLATE TRANSPORT SENSOR PROTEIN DCTB"/>
    <property type="match status" value="1"/>
</dbReference>
<feature type="domain" description="Response regulatory" evidence="10">
    <location>
        <begin position="550"/>
        <end position="666"/>
    </location>
</feature>
<dbReference type="GO" id="GO:0005524">
    <property type="term" value="F:ATP binding"/>
    <property type="evidence" value="ECO:0007669"/>
    <property type="project" value="UniProtKB-KW"/>
</dbReference>
<dbReference type="SUPFAM" id="SSF55785">
    <property type="entry name" value="PYP-like sensor domain (PAS domain)"/>
    <property type="match status" value="1"/>
</dbReference>
<dbReference type="PANTHER" id="PTHR43065">
    <property type="entry name" value="SENSOR HISTIDINE KINASE"/>
    <property type="match status" value="1"/>
</dbReference>
<dbReference type="GO" id="GO:0000155">
    <property type="term" value="F:phosphorelay sensor kinase activity"/>
    <property type="evidence" value="ECO:0007669"/>
    <property type="project" value="InterPro"/>
</dbReference>
<evidence type="ECO:0000256" key="1">
    <source>
        <dbReference type="ARBA" id="ARBA00022553"/>
    </source>
</evidence>
<dbReference type="SMART" id="SM00448">
    <property type="entry name" value="REC"/>
    <property type="match status" value="2"/>
</dbReference>
<evidence type="ECO:0000259" key="12">
    <source>
        <dbReference type="PROSITE" id="PS50113"/>
    </source>
</evidence>
<protein>
    <submittedName>
        <fullName evidence="13">PAS/PAC sensor hybrid histidine kinase</fullName>
        <ecNumber evidence="13">2.7.13.3</ecNumber>
    </submittedName>
</protein>
<dbReference type="SMART" id="SM00388">
    <property type="entry name" value="HisKA"/>
    <property type="match status" value="1"/>
</dbReference>
<dbReference type="Gene3D" id="3.40.50.2300">
    <property type="match status" value="2"/>
</dbReference>
<dbReference type="CDD" id="cd00130">
    <property type="entry name" value="PAS"/>
    <property type="match status" value="1"/>
</dbReference>
<evidence type="ECO:0000256" key="6">
    <source>
        <dbReference type="ARBA" id="ARBA00023012"/>
    </source>
</evidence>
<evidence type="ECO:0000256" key="2">
    <source>
        <dbReference type="ARBA" id="ARBA00022679"/>
    </source>
</evidence>
<dbReference type="Gene3D" id="3.30.565.10">
    <property type="entry name" value="Histidine kinase-like ATPase, C-terminal domain"/>
    <property type="match status" value="1"/>
</dbReference>
<dbReference type="Gene3D" id="3.30.450.20">
    <property type="entry name" value="PAS domain"/>
    <property type="match status" value="1"/>
</dbReference>
<comment type="caution">
    <text evidence="13">The sequence shown here is derived from an EMBL/GenBank/DDBJ whole genome shotgun (WGS) entry which is preliminary data.</text>
</comment>
<keyword evidence="3" id="KW-0547">Nucleotide-binding</keyword>
<evidence type="ECO:0000256" key="4">
    <source>
        <dbReference type="ARBA" id="ARBA00022777"/>
    </source>
</evidence>
<dbReference type="InterPro" id="IPR036890">
    <property type="entry name" value="HATPase_C_sf"/>
</dbReference>
<dbReference type="CDD" id="cd00082">
    <property type="entry name" value="HisKA"/>
    <property type="match status" value="1"/>
</dbReference>
<keyword evidence="4 13" id="KW-0418">Kinase</keyword>
<feature type="domain" description="PAS" evidence="11">
    <location>
        <begin position="170"/>
        <end position="240"/>
    </location>
</feature>
<dbReference type="SUPFAM" id="SSF52172">
    <property type="entry name" value="CheY-like"/>
    <property type="match status" value="2"/>
</dbReference>
<dbReference type="PATRIC" id="fig|1392998.3.peg.1932"/>
<dbReference type="SMART" id="SM00086">
    <property type="entry name" value="PAC"/>
    <property type="match status" value="1"/>
</dbReference>
<dbReference type="Pfam" id="PF00512">
    <property type="entry name" value="HisKA"/>
    <property type="match status" value="1"/>
</dbReference>
<dbReference type="Pfam" id="PF02518">
    <property type="entry name" value="HATPase_c"/>
    <property type="match status" value="1"/>
</dbReference>
<gene>
    <name evidence="13" type="ORF">ANME2D_01931</name>
</gene>
<keyword evidence="5" id="KW-0067">ATP-binding</keyword>
<dbReference type="InterPro" id="IPR000014">
    <property type="entry name" value="PAS"/>
</dbReference>
<proteinExistence type="predicted"/>
<reference evidence="13 14" key="1">
    <citation type="journal article" date="2013" name="Nature">
        <title>Anaerobic oxidation of methane coupled to nitrate reduction in a novel archaeal lineage.</title>
        <authorList>
            <person name="Haroon M.F."/>
            <person name="Hu S."/>
            <person name="Shi Y."/>
            <person name="Imelfort M."/>
            <person name="Keller J."/>
            <person name="Hugenholtz P."/>
            <person name="Yuan Z."/>
            <person name="Tyson G.W."/>
        </authorList>
    </citation>
    <scope>NUCLEOTIDE SEQUENCE [LARGE SCALE GENOMIC DNA]</scope>
    <source>
        <strain evidence="13 14">ANME-2d</strain>
    </source>
</reference>
<dbReference type="InterPro" id="IPR004358">
    <property type="entry name" value="Sig_transdc_His_kin-like_C"/>
</dbReference>
<sequence>MERIKILLIEDNPGDARLIKEMLAEAKNISFNLEWRDRLSSGLERLDKGGIDVVLLDFMLPDSRGFDTFNSTKARAHEIPIVILTGLSDETLAVMAVREGAQDYLVKGQVDSNLLERAIRYAIERKRVEEALRKAHDELEIRVRERTAELAKANEALQAEIAERKRAEEQIREQAALLDKAHDAIIVQDLGHRIIYWNKGAQHLYGWTAEEALEKDEDKLLYKEESPRLIEASKSVIEKKEWIGELYQVTKDGREIIVDSHWTLVQDGNGKQKSILVINTDITERKKLEAQFLRAQRMESIGTLAGGIAHDLNNVLTPIMMALQILQQKFTDQESQRLLGIMERNAQRGANLIKQTLSFARGIEGERMPLQVAHIISEIRRIAKETFPRSIDIRTYLPKDLWVINGDATQLHQVLMNLCVNSRDAMPDGGTLSISAENIFIDENYARINIEARVGPYVIITVADTGSGIPSKIMDRIFEPFFTTKEPGKGTGLGLSIVHTIVKNHGGFINVYSEVGRGTTFKVYLPAITTTEIRKAQEQKPELPTGKGEVILVVDDETSIREITRTTLETYGYRVITASNGAEAVELYIQNREDIKVVLMDMIMPVMDGPTSIRALCKINPDVRIIAISGLAERDKLSGVTDIRVHASLLKPYTAERLLRTIHEVISTQ</sequence>
<dbReference type="InterPro" id="IPR003661">
    <property type="entry name" value="HisK_dim/P_dom"/>
</dbReference>
<dbReference type="CDD" id="cd00156">
    <property type="entry name" value="REC"/>
    <property type="match status" value="1"/>
</dbReference>
<dbReference type="PRINTS" id="PR00344">
    <property type="entry name" value="BCTRLSENSOR"/>
</dbReference>
<dbReference type="Gene3D" id="1.10.287.130">
    <property type="match status" value="1"/>
</dbReference>
<keyword evidence="1 7" id="KW-0597">Phosphoprotein</keyword>
<dbReference type="PROSITE" id="PS50109">
    <property type="entry name" value="HIS_KIN"/>
    <property type="match status" value="1"/>
</dbReference>
<dbReference type="Proteomes" id="UP000027153">
    <property type="component" value="Unassembled WGS sequence"/>
</dbReference>
<dbReference type="InterPro" id="IPR011006">
    <property type="entry name" value="CheY-like_superfamily"/>
</dbReference>
<evidence type="ECO:0000256" key="7">
    <source>
        <dbReference type="PROSITE-ProRule" id="PRU00169"/>
    </source>
</evidence>
<dbReference type="Pfam" id="PF00072">
    <property type="entry name" value="Response_reg"/>
    <property type="match status" value="2"/>
</dbReference>
<dbReference type="PROSITE" id="PS50113">
    <property type="entry name" value="PAC"/>
    <property type="match status" value="1"/>
</dbReference>
<keyword evidence="8" id="KW-0175">Coiled coil</keyword>
<dbReference type="SMART" id="SM00091">
    <property type="entry name" value="PAS"/>
    <property type="match status" value="1"/>
</dbReference>
<evidence type="ECO:0000256" key="8">
    <source>
        <dbReference type="SAM" id="Coils"/>
    </source>
</evidence>
<name>A0A062UY44_9EURY</name>
<dbReference type="InterPro" id="IPR001610">
    <property type="entry name" value="PAC"/>
</dbReference>
<dbReference type="InterPro" id="IPR005467">
    <property type="entry name" value="His_kinase_dom"/>
</dbReference>
<dbReference type="CDD" id="cd17546">
    <property type="entry name" value="REC_hyHK_CKI1_RcsC-like"/>
    <property type="match status" value="1"/>
</dbReference>
<dbReference type="OrthoDB" id="115915at2157"/>
<dbReference type="InterPro" id="IPR001789">
    <property type="entry name" value="Sig_transdc_resp-reg_receiver"/>
</dbReference>
<feature type="domain" description="Response regulatory" evidence="10">
    <location>
        <begin position="5"/>
        <end position="122"/>
    </location>
</feature>
<dbReference type="SUPFAM" id="SSF55874">
    <property type="entry name" value="ATPase domain of HSP90 chaperone/DNA topoisomerase II/histidine kinase"/>
    <property type="match status" value="1"/>
</dbReference>
<dbReference type="AlphaFoldDB" id="A0A062UY44"/>
<dbReference type="PROSITE" id="PS50110">
    <property type="entry name" value="RESPONSE_REGULATORY"/>
    <property type="match status" value="2"/>
</dbReference>
<feature type="coiled-coil region" evidence="8">
    <location>
        <begin position="136"/>
        <end position="184"/>
    </location>
</feature>
<dbReference type="RefSeq" id="WP_048090897.1">
    <property type="nucleotide sequence ID" value="NZ_JMIY01000004.1"/>
</dbReference>
<keyword evidence="14" id="KW-1185">Reference proteome</keyword>
<evidence type="ECO:0000259" key="10">
    <source>
        <dbReference type="PROSITE" id="PS50110"/>
    </source>
</evidence>
<dbReference type="InterPro" id="IPR035965">
    <property type="entry name" value="PAS-like_dom_sf"/>
</dbReference>
<evidence type="ECO:0000256" key="5">
    <source>
        <dbReference type="ARBA" id="ARBA00022840"/>
    </source>
</evidence>
<accession>A0A062UY44</accession>
<dbReference type="Pfam" id="PF13426">
    <property type="entry name" value="PAS_9"/>
    <property type="match status" value="1"/>
</dbReference>
<dbReference type="EC" id="2.7.13.3" evidence="13"/>
<dbReference type="SMART" id="SM00387">
    <property type="entry name" value="HATPase_c"/>
    <property type="match status" value="1"/>
</dbReference>
<keyword evidence="2 13" id="KW-0808">Transferase</keyword>
<dbReference type="EMBL" id="JMIY01000004">
    <property type="protein sequence ID" value="KCZ71876.1"/>
    <property type="molecule type" value="Genomic_DNA"/>
</dbReference>
<evidence type="ECO:0000313" key="14">
    <source>
        <dbReference type="Proteomes" id="UP000027153"/>
    </source>
</evidence>
<dbReference type="InterPro" id="IPR000700">
    <property type="entry name" value="PAS-assoc_C"/>
</dbReference>
<feature type="modified residue" description="4-aspartylphosphate" evidence="7">
    <location>
        <position position="57"/>
    </location>
</feature>
<evidence type="ECO:0000313" key="13">
    <source>
        <dbReference type="EMBL" id="KCZ71876.1"/>
    </source>
</evidence>
<feature type="domain" description="Histidine kinase" evidence="9">
    <location>
        <begin position="307"/>
        <end position="529"/>
    </location>
</feature>
<dbReference type="InterPro" id="IPR036097">
    <property type="entry name" value="HisK_dim/P_sf"/>
</dbReference>
<feature type="domain" description="PAC" evidence="12">
    <location>
        <begin position="240"/>
        <end position="294"/>
    </location>
</feature>
<evidence type="ECO:0000256" key="3">
    <source>
        <dbReference type="ARBA" id="ARBA00022741"/>
    </source>
</evidence>
<feature type="modified residue" description="4-aspartylphosphate" evidence="7">
    <location>
        <position position="601"/>
    </location>
</feature>